<feature type="transmembrane region" description="Helical" evidence="10">
    <location>
        <begin position="435"/>
        <end position="456"/>
    </location>
</feature>
<name>A0A4Q0VG85_9LACO</name>
<dbReference type="Pfam" id="PF03553">
    <property type="entry name" value="Na_H_antiporter"/>
    <property type="match status" value="1"/>
</dbReference>
<dbReference type="AlphaFoldDB" id="A0A4Q0VG85"/>
<keyword evidence="6 10" id="KW-1133">Transmembrane helix</keyword>
<feature type="transmembrane region" description="Helical" evidence="10">
    <location>
        <begin position="314"/>
        <end position="335"/>
    </location>
</feature>
<dbReference type="Proteomes" id="UP000290602">
    <property type="component" value="Unassembled WGS sequence"/>
</dbReference>
<feature type="transmembrane region" description="Helical" evidence="10">
    <location>
        <begin position="194"/>
        <end position="213"/>
    </location>
</feature>
<feature type="domain" description="Na+/H+ antiporter NhaC-like C-terminal" evidence="11">
    <location>
        <begin position="162"/>
        <end position="452"/>
    </location>
</feature>
<dbReference type="InterPro" id="IPR018461">
    <property type="entry name" value="Na/H_Antiport_NhaC-like_C"/>
</dbReference>
<feature type="transmembrane region" description="Helical" evidence="10">
    <location>
        <begin position="74"/>
        <end position="91"/>
    </location>
</feature>
<feature type="transmembrane region" description="Helical" evidence="10">
    <location>
        <begin position="139"/>
        <end position="165"/>
    </location>
</feature>
<keyword evidence="13" id="KW-1185">Reference proteome</keyword>
<dbReference type="PANTHER" id="PTHR33451:SF6">
    <property type="entry name" value="NA(+)_H(+) ANTIPORTER NHAC"/>
    <property type="match status" value="1"/>
</dbReference>
<feature type="transmembrane region" description="Helical" evidence="10">
    <location>
        <begin position="259"/>
        <end position="280"/>
    </location>
</feature>
<protein>
    <submittedName>
        <fullName evidence="12">Na+/H+ antiporter NhaC</fullName>
    </submittedName>
</protein>
<feature type="transmembrane region" description="Helical" evidence="10">
    <location>
        <begin position="355"/>
        <end position="380"/>
    </location>
</feature>
<feature type="region of interest" description="Disordered" evidence="9">
    <location>
        <begin position="465"/>
        <end position="484"/>
    </location>
</feature>
<keyword evidence="5 10" id="KW-0812">Transmembrane</keyword>
<organism evidence="12 13">
    <name type="scientific">Levilactobacillus suantsaii</name>
    <dbReference type="NCBI Taxonomy" id="2292255"/>
    <lineage>
        <taxon>Bacteria</taxon>
        <taxon>Bacillati</taxon>
        <taxon>Bacillota</taxon>
        <taxon>Bacilli</taxon>
        <taxon>Lactobacillales</taxon>
        <taxon>Lactobacillaceae</taxon>
        <taxon>Levilactobacillus</taxon>
    </lineage>
</organism>
<dbReference type="RefSeq" id="WP_129033211.1">
    <property type="nucleotide sequence ID" value="NZ_QXIL01000027.1"/>
</dbReference>
<evidence type="ECO:0000259" key="11">
    <source>
        <dbReference type="Pfam" id="PF03553"/>
    </source>
</evidence>
<evidence type="ECO:0000313" key="13">
    <source>
        <dbReference type="Proteomes" id="UP000290602"/>
    </source>
</evidence>
<keyword evidence="3" id="KW-0050">Antiport</keyword>
<dbReference type="OrthoDB" id="9762978at2"/>
<feature type="transmembrane region" description="Helical" evidence="10">
    <location>
        <begin position="97"/>
        <end position="127"/>
    </location>
</feature>
<evidence type="ECO:0000256" key="6">
    <source>
        <dbReference type="ARBA" id="ARBA00022989"/>
    </source>
</evidence>
<evidence type="ECO:0000256" key="7">
    <source>
        <dbReference type="ARBA" id="ARBA00023136"/>
    </source>
</evidence>
<reference evidence="12 13" key="1">
    <citation type="submission" date="2018-08" db="EMBL/GenBank/DDBJ databases">
        <title>Lactobacillus suantsai sp. nov., isolated from traditional fermented suan-tsai in Taiwan.</title>
        <authorList>
            <person name="Huang C.-H."/>
        </authorList>
    </citation>
    <scope>NUCLEOTIDE SEQUENCE [LARGE SCALE GENOMIC DNA]</scope>
    <source>
        <strain evidence="12 13">BCRC 12945</strain>
    </source>
</reference>
<comment type="subcellular location">
    <subcellularLocation>
        <location evidence="1">Cell membrane</location>
        <topology evidence="1">Multi-pass membrane protein</topology>
    </subcellularLocation>
</comment>
<sequence>MEENKREVQVTLVESILIMIGMFAILGALIIGAEMPPQIPILLVFTLLMFYGRLRHVTWDQIFAGIIEGIKPGIIPIMIFLMIGLLVSSWLRSGTIATIMVIGFKILSAQFFLLTVFLICCLIGITVGSSFTTISTMGIAFMGIGHILGFSAAITAGAIVSGAFFGNNMSPLSDTSNLTTGLTKVNLYDHLKNMAITAIPSALITLGLFFILGRTSSTADLTQTQQISQQLQRSFNVSIWALLPILVLLLLAWRQVPAIPTLLVGSLTALVVILVSSPGYSVSQIGTLLMNGNAAKTGSHTVDRLMSGGGINNMLGSVSLIIVALALGGLLIQYGVVHTLITSIKQYVNTPGKLILLNMLSGIGVNFLVGEQYLSIILPGTTFMSSYDRLGLPRKYLTRTLASGGADVNALVPWGVSGVFIAGTLGVNPLAYVPLAFYAYIDPIITILFGFTLVTWRYRRSGKRPATSTATTSVGLKDRDQPVN</sequence>
<dbReference type="NCBIfam" id="TIGR00931">
    <property type="entry name" value="antiport_nhaC"/>
    <property type="match status" value="1"/>
</dbReference>
<evidence type="ECO:0000256" key="10">
    <source>
        <dbReference type="SAM" id="Phobius"/>
    </source>
</evidence>
<feature type="transmembrane region" description="Helical" evidence="10">
    <location>
        <begin position="37"/>
        <end position="54"/>
    </location>
</feature>
<feature type="transmembrane region" description="Helical" evidence="10">
    <location>
        <begin position="234"/>
        <end position="253"/>
    </location>
</feature>
<evidence type="ECO:0000256" key="1">
    <source>
        <dbReference type="ARBA" id="ARBA00004651"/>
    </source>
</evidence>
<evidence type="ECO:0000256" key="3">
    <source>
        <dbReference type="ARBA" id="ARBA00022449"/>
    </source>
</evidence>
<dbReference type="InterPro" id="IPR004770">
    <property type="entry name" value="Na/H_antiport_NhaC"/>
</dbReference>
<evidence type="ECO:0000313" key="12">
    <source>
        <dbReference type="EMBL" id="RXI76716.1"/>
    </source>
</evidence>
<gene>
    <name evidence="12" type="primary">nhaC</name>
    <name evidence="12" type="ORF">DXH47_10235</name>
</gene>
<proteinExistence type="inferred from homology"/>
<dbReference type="PANTHER" id="PTHR33451">
    <property type="entry name" value="MALATE-2H(+)/NA(+)-LACTATE ANTIPORTER"/>
    <property type="match status" value="1"/>
</dbReference>
<keyword evidence="7 10" id="KW-0472">Membrane</keyword>
<evidence type="ECO:0000256" key="4">
    <source>
        <dbReference type="ARBA" id="ARBA00022475"/>
    </source>
</evidence>
<dbReference type="GO" id="GO:0005886">
    <property type="term" value="C:plasma membrane"/>
    <property type="evidence" value="ECO:0007669"/>
    <property type="project" value="UniProtKB-SubCell"/>
</dbReference>
<keyword evidence="2" id="KW-0813">Transport</keyword>
<dbReference type="InterPro" id="IPR052180">
    <property type="entry name" value="NhaC_Na-H+_Antiporter"/>
</dbReference>
<feature type="transmembrane region" description="Helical" evidence="10">
    <location>
        <begin position="401"/>
        <end position="423"/>
    </location>
</feature>
<evidence type="ECO:0000256" key="8">
    <source>
        <dbReference type="ARBA" id="ARBA00038435"/>
    </source>
</evidence>
<feature type="transmembrane region" description="Helical" evidence="10">
    <location>
        <begin position="12"/>
        <end position="31"/>
    </location>
</feature>
<accession>A0A4Q0VG85</accession>
<dbReference type="GO" id="GO:0015297">
    <property type="term" value="F:antiporter activity"/>
    <property type="evidence" value="ECO:0007669"/>
    <property type="project" value="UniProtKB-KW"/>
</dbReference>
<keyword evidence="4" id="KW-1003">Cell membrane</keyword>
<evidence type="ECO:0000256" key="9">
    <source>
        <dbReference type="SAM" id="MobiDB-lite"/>
    </source>
</evidence>
<evidence type="ECO:0000256" key="2">
    <source>
        <dbReference type="ARBA" id="ARBA00022448"/>
    </source>
</evidence>
<comment type="caution">
    <text evidence="12">The sequence shown here is derived from an EMBL/GenBank/DDBJ whole genome shotgun (WGS) entry which is preliminary data.</text>
</comment>
<dbReference type="EMBL" id="QXIL01000027">
    <property type="protein sequence ID" value="RXI76716.1"/>
    <property type="molecule type" value="Genomic_DNA"/>
</dbReference>
<evidence type="ECO:0000256" key="5">
    <source>
        <dbReference type="ARBA" id="ARBA00022692"/>
    </source>
</evidence>
<comment type="similarity">
    <text evidence="8">Belongs to the NhaC Na(+)/H(+) (TC 2.A.35) antiporter family.</text>
</comment>